<reference evidence="4" key="2">
    <citation type="submission" date="2020-10" db="UniProtKB">
        <authorList>
            <consortium name="WormBaseParasite"/>
        </authorList>
    </citation>
    <scope>IDENTIFICATION</scope>
</reference>
<protein>
    <submittedName>
        <fullName evidence="4">Lipase_3 domain-containing protein</fullName>
    </submittedName>
</protein>
<accession>A0A7E4W2G6</accession>
<dbReference type="WBParaSite" id="Pan_g5332.t1">
    <property type="protein sequence ID" value="Pan_g5332.t1"/>
    <property type="gene ID" value="Pan_g5332"/>
</dbReference>
<dbReference type="SUPFAM" id="SSF53474">
    <property type="entry name" value="alpha/beta-Hydrolases"/>
    <property type="match status" value="1"/>
</dbReference>
<keyword evidence="3" id="KW-1185">Reference proteome</keyword>
<evidence type="ECO:0000259" key="2">
    <source>
        <dbReference type="Pfam" id="PF01764"/>
    </source>
</evidence>
<dbReference type="PANTHER" id="PTHR45908:SF5">
    <property type="entry name" value="FUNGAL LIPASE-LIKE DOMAIN-CONTAINING PROTEIN"/>
    <property type="match status" value="1"/>
</dbReference>
<evidence type="ECO:0000256" key="1">
    <source>
        <dbReference type="SAM" id="SignalP"/>
    </source>
</evidence>
<name>A0A7E4W2G6_PANRE</name>
<sequence length="245" mass="26888">MSSFYGVFIVLNCCGLINLISAGVPLHPLKTGYNEAEAMALMNLAAGAYGKSPEGCIKQTFLGTHPRVIYHMTNQICDEFTNQCGAYILADDANRHLYVVFRGTKTKAQLLTEGWHSLKPNIDFYGVGKANTYFFKALNVMWASVEQALNDHSDYQVTFTGHSLGGALASLAALKTVVFGHRNGRQIKLVTFGQPRVGNVALAMKHNELVPFSYRVVHSIDIVPHLPGCAKNEIMGASHDMIFVH</sequence>
<dbReference type="PANTHER" id="PTHR45908">
    <property type="entry name" value="PROTEIN CBG11750-RELATED"/>
    <property type="match status" value="1"/>
</dbReference>
<keyword evidence="1" id="KW-0732">Signal</keyword>
<dbReference type="CDD" id="cd00519">
    <property type="entry name" value="Lipase_3"/>
    <property type="match status" value="1"/>
</dbReference>
<feature type="domain" description="Fungal lipase-type" evidence="2">
    <location>
        <begin position="98"/>
        <end position="229"/>
    </location>
</feature>
<evidence type="ECO:0000313" key="3">
    <source>
        <dbReference type="Proteomes" id="UP000492821"/>
    </source>
</evidence>
<organism evidence="3 4">
    <name type="scientific">Panagrellus redivivus</name>
    <name type="common">Microworm</name>
    <dbReference type="NCBI Taxonomy" id="6233"/>
    <lineage>
        <taxon>Eukaryota</taxon>
        <taxon>Metazoa</taxon>
        <taxon>Ecdysozoa</taxon>
        <taxon>Nematoda</taxon>
        <taxon>Chromadorea</taxon>
        <taxon>Rhabditida</taxon>
        <taxon>Tylenchina</taxon>
        <taxon>Panagrolaimomorpha</taxon>
        <taxon>Panagrolaimoidea</taxon>
        <taxon>Panagrolaimidae</taxon>
        <taxon>Panagrellus</taxon>
    </lineage>
</organism>
<dbReference type="InterPro" id="IPR002921">
    <property type="entry name" value="Fungal_lipase-type"/>
</dbReference>
<dbReference type="Gene3D" id="3.40.50.1820">
    <property type="entry name" value="alpha/beta hydrolase"/>
    <property type="match status" value="1"/>
</dbReference>
<dbReference type="GO" id="GO:0006629">
    <property type="term" value="P:lipid metabolic process"/>
    <property type="evidence" value="ECO:0007669"/>
    <property type="project" value="InterPro"/>
</dbReference>
<dbReference type="InterPro" id="IPR029058">
    <property type="entry name" value="AB_hydrolase_fold"/>
</dbReference>
<reference evidence="3" key="1">
    <citation type="journal article" date="2013" name="Genetics">
        <title>The draft genome and transcriptome of Panagrellus redivivus are shaped by the harsh demands of a free-living lifestyle.</title>
        <authorList>
            <person name="Srinivasan J."/>
            <person name="Dillman A.R."/>
            <person name="Macchietto M.G."/>
            <person name="Heikkinen L."/>
            <person name="Lakso M."/>
            <person name="Fracchia K.M."/>
            <person name="Antoshechkin I."/>
            <person name="Mortazavi A."/>
            <person name="Wong G."/>
            <person name="Sternberg P.W."/>
        </authorList>
    </citation>
    <scope>NUCLEOTIDE SEQUENCE [LARGE SCALE GENOMIC DNA]</scope>
    <source>
        <strain evidence="3">MT8872</strain>
    </source>
</reference>
<feature type="signal peptide" evidence="1">
    <location>
        <begin position="1"/>
        <end position="22"/>
    </location>
</feature>
<dbReference type="Proteomes" id="UP000492821">
    <property type="component" value="Unassembled WGS sequence"/>
</dbReference>
<evidence type="ECO:0000313" key="4">
    <source>
        <dbReference type="WBParaSite" id="Pan_g5332.t1"/>
    </source>
</evidence>
<proteinExistence type="predicted"/>
<dbReference type="AlphaFoldDB" id="A0A7E4W2G6"/>
<dbReference type="Pfam" id="PF01764">
    <property type="entry name" value="Lipase_3"/>
    <property type="match status" value="1"/>
</dbReference>
<feature type="chain" id="PRO_5028860059" evidence="1">
    <location>
        <begin position="23"/>
        <end position="245"/>
    </location>
</feature>